<feature type="compositionally biased region" description="Low complexity" evidence="1">
    <location>
        <begin position="607"/>
        <end position="620"/>
    </location>
</feature>
<evidence type="ECO:0000256" key="1">
    <source>
        <dbReference type="SAM" id="MobiDB-lite"/>
    </source>
</evidence>
<dbReference type="Proteomes" id="UP000821866">
    <property type="component" value="Chromosome 1"/>
</dbReference>
<protein>
    <submittedName>
        <fullName evidence="2">Uncharacterized protein</fullName>
    </submittedName>
</protein>
<feature type="compositionally biased region" description="Polar residues" evidence="1">
    <location>
        <begin position="621"/>
        <end position="642"/>
    </location>
</feature>
<evidence type="ECO:0000313" key="2">
    <source>
        <dbReference type="EMBL" id="KAH8039449.1"/>
    </source>
</evidence>
<reference evidence="2" key="1">
    <citation type="journal article" date="2020" name="Cell">
        <title>Large-Scale Comparative Analyses of Tick Genomes Elucidate Their Genetic Diversity and Vector Capacities.</title>
        <authorList>
            <consortium name="Tick Genome and Microbiome Consortium (TIGMIC)"/>
            <person name="Jia N."/>
            <person name="Wang J."/>
            <person name="Shi W."/>
            <person name="Du L."/>
            <person name="Sun Y."/>
            <person name="Zhan W."/>
            <person name="Jiang J.F."/>
            <person name="Wang Q."/>
            <person name="Zhang B."/>
            <person name="Ji P."/>
            <person name="Bell-Sakyi L."/>
            <person name="Cui X.M."/>
            <person name="Yuan T.T."/>
            <person name="Jiang B.G."/>
            <person name="Yang W.F."/>
            <person name="Lam T.T."/>
            <person name="Chang Q.C."/>
            <person name="Ding S.J."/>
            <person name="Wang X.J."/>
            <person name="Zhu J.G."/>
            <person name="Ruan X.D."/>
            <person name="Zhao L."/>
            <person name="Wei J.T."/>
            <person name="Ye R.Z."/>
            <person name="Que T.C."/>
            <person name="Du C.H."/>
            <person name="Zhou Y.H."/>
            <person name="Cheng J.X."/>
            <person name="Dai P.F."/>
            <person name="Guo W.B."/>
            <person name="Han X.H."/>
            <person name="Huang E.J."/>
            <person name="Li L.F."/>
            <person name="Wei W."/>
            <person name="Gao Y.C."/>
            <person name="Liu J.Z."/>
            <person name="Shao H.Z."/>
            <person name="Wang X."/>
            <person name="Wang C.C."/>
            <person name="Yang T.C."/>
            <person name="Huo Q.B."/>
            <person name="Li W."/>
            <person name="Chen H.Y."/>
            <person name="Chen S.E."/>
            <person name="Zhou L.G."/>
            <person name="Ni X.B."/>
            <person name="Tian J.H."/>
            <person name="Sheng Y."/>
            <person name="Liu T."/>
            <person name="Pan Y.S."/>
            <person name="Xia L.Y."/>
            <person name="Li J."/>
            <person name="Zhao F."/>
            <person name="Cao W.C."/>
        </authorList>
    </citation>
    <scope>NUCLEOTIDE SEQUENCE</scope>
    <source>
        <strain evidence="2">Rmic-2018</strain>
    </source>
</reference>
<dbReference type="SUPFAM" id="SSF63748">
    <property type="entry name" value="Tudor/PWWP/MBT"/>
    <property type="match status" value="1"/>
</dbReference>
<feature type="compositionally biased region" description="Polar residues" evidence="1">
    <location>
        <begin position="19"/>
        <end position="34"/>
    </location>
</feature>
<gene>
    <name evidence="2" type="ORF">HPB51_007327</name>
</gene>
<keyword evidence="3" id="KW-1185">Reference proteome</keyword>
<evidence type="ECO:0000313" key="3">
    <source>
        <dbReference type="Proteomes" id="UP000821866"/>
    </source>
</evidence>
<sequence length="766" mass="84574">MDASPPVVDALCAGEQHPESTANGGDETPTNAKVSTGDRGEVTAENIEATVDDVQLEQQHDDRRSTSPVHSSSEDCSCSDESSPDGGVRPDDLLRPSLFVDSVGYDRDLNVSGTLRKHYPASLRRTLPKTVEFETIYYMTRKFVHHFTTLHVERECDAHGVYVCVACSLAQRTLAEIREAIGRDGEGRSIALKNTNFMKLLVRLCNLKSPDATRICTISSRKMRAYYESAASCKIVGTATLLEDEQSEKLWKRFFGAAASTIKKITYTVKLRRNRRTDRAGYDGVDDFLETATKRGKQALDSNADPPTEADSLIIADCLDARHMMAYESLKAKEDAAAIDVLMAQCSQQLPNRKPRPEPPNVGDILGLVLSSECVQRVLVVKVIEDVASAWSMDHGHFHNISWKDLINVAPSLRSMPPTVALAVLQDVEAVPFLKLLRECVKVLRVVTNHSTYEESFHEHVVTKVTAFGIADILSDLFSFPDHVTRMTAVECLIKICCRHNGRQAVAKAACVAKALLRLDDLNRSHFPVGDDSSIAMVTKEMRALLNLLQSMFFRNEWLRLELAKTELLAVVVRVHQCLPPTCTVLRDVKRCLRAILGVSTEYSSPQRQHQSQHQQQQRQTEYCNSQQFNGGSCQNQKTSSGAYHRPQRVHDREAAPPAQVKLVAMTPEKTKESAALNCYPTSEALQSAEAAEAANRPVPTEILKPMANVPPSSACTGGAAAPTAPGSRFYIRGTLVPLRSDETHELRRLGSMRLASALTLANLVC</sequence>
<dbReference type="AlphaFoldDB" id="A0A9J6EYR9"/>
<proteinExistence type="predicted"/>
<name>A0A9J6EYR9_RHIMP</name>
<dbReference type="EMBL" id="JABSTU010000001">
    <property type="protein sequence ID" value="KAH8039449.1"/>
    <property type="molecule type" value="Genomic_DNA"/>
</dbReference>
<organism evidence="2 3">
    <name type="scientific">Rhipicephalus microplus</name>
    <name type="common">Cattle tick</name>
    <name type="synonym">Boophilus microplus</name>
    <dbReference type="NCBI Taxonomy" id="6941"/>
    <lineage>
        <taxon>Eukaryota</taxon>
        <taxon>Metazoa</taxon>
        <taxon>Ecdysozoa</taxon>
        <taxon>Arthropoda</taxon>
        <taxon>Chelicerata</taxon>
        <taxon>Arachnida</taxon>
        <taxon>Acari</taxon>
        <taxon>Parasitiformes</taxon>
        <taxon>Ixodida</taxon>
        <taxon>Ixodoidea</taxon>
        <taxon>Ixodidae</taxon>
        <taxon>Rhipicephalinae</taxon>
        <taxon>Rhipicephalus</taxon>
        <taxon>Boophilus</taxon>
    </lineage>
</organism>
<accession>A0A9J6EYR9</accession>
<dbReference type="VEuPathDB" id="VectorBase:LOC119160753"/>
<feature type="region of interest" description="Disordered" evidence="1">
    <location>
        <begin position="1"/>
        <end position="93"/>
    </location>
</feature>
<reference evidence="2" key="2">
    <citation type="submission" date="2021-09" db="EMBL/GenBank/DDBJ databases">
        <authorList>
            <person name="Jia N."/>
            <person name="Wang J."/>
            <person name="Shi W."/>
            <person name="Du L."/>
            <person name="Sun Y."/>
            <person name="Zhan W."/>
            <person name="Jiang J."/>
            <person name="Wang Q."/>
            <person name="Zhang B."/>
            <person name="Ji P."/>
            <person name="Sakyi L.B."/>
            <person name="Cui X."/>
            <person name="Yuan T."/>
            <person name="Jiang B."/>
            <person name="Yang W."/>
            <person name="Lam T.T.-Y."/>
            <person name="Chang Q."/>
            <person name="Ding S."/>
            <person name="Wang X."/>
            <person name="Zhu J."/>
            <person name="Ruan X."/>
            <person name="Zhao L."/>
            <person name="Wei J."/>
            <person name="Que T."/>
            <person name="Du C."/>
            <person name="Cheng J."/>
            <person name="Dai P."/>
            <person name="Han X."/>
            <person name="Huang E."/>
            <person name="Gao Y."/>
            <person name="Liu J."/>
            <person name="Shao H."/>
            <person name="Ye R."/>
            <person name="Li L."/>
            <person name="Wei W."/>
            <person name="Wang X."/>
            <person name="Wang C."/>
            <person name="Huo Q."/>
            <person name="Li W."/>
            <person name="Guo W."/>
            <person name="Chen H."/>
            <person name="Chen S."/>
            <person name="Zhou L."/>
            <person name="Zhou L."/>
            <person name="Ni X."/>
            <person name="Tian J."/>
            <person name="Zhou Y."/>
            <person name="Sheng Y."/>
            <person name="Liu T."/>
            <person name="Pan Y."/>
            <person name="Xia L."/>
            <person name="Li J."/>
            <person name="Zhao F."/>
            <person name="Cao W."/>
        </authorList>
    </citation>
    <scope>NUCLEOTIDE SEQUENCE</scope>
    <source>
        <strain evidence="2">Rmic-2018</strain>
        <tissue evidence="2">Larvae</tissue>
    </source>
</reference>
<feature type="region of interest" description="Disordered" evidence="1">
    <location>
        <begin position="603"/>
        <end position="658"/>
    </location>
</feature>
<comment type="caution">
    <text evidence="2">The sequence shown here is derived from an EMBL/GenBank/DDBJ whole genome shotgun (WGS) entry which is preliminary data.</text>
</comment>